<evidence type="ECO:0000313" key="2">
    <source>
        <dbReference type="EMBL" id="EKE83678.1"/>
    </source>
</evidence>
<name>K2K7R5_9GAMM</name>
<proteinExistence type="predicted"/>
<feature type="transmembrane region" description="Helical" evidence="1">
    <location>
        <begin position="17"/>
        <end position="37"/>
    </location>
</feature>
<evidence type="ECO:0000256" key="1">
    <source>
        <dbReference type="SAM" id="Phobius"/>
    </source>
</evidence>
<evidence type="ECO:0000313" key="3">
    <source>
        <dbReference type="Proteomes" id="UP000014115"/>
    </source>
</evidence>
<organism evidence="2 3">
    <name type="scientific">Idiomarina xiamenensis 10-D-4</name>
    <dbReference type="NCBI Taxonomy" id="740709"/>
    <lineage>
        <taxon>Bacteria</taxon>
        <taxon>Pseudomonadati</taxon>
        <taxon>Pseudomonadota</taxon>
        <taxon>Gammaproteobacteria</taxon>
        <taxon>Alteromonadales</taxon>
        <taxon>Idiomarinaceae</taxon>
        <taxon>Idiomarina</taxon>
    </lineage>
</organism>
<comment type="caution">
    <text evidence="2">The sequence shown here is derived from an EMBL/GenBank/DDBJ whole genome shotgun (WGS) entry which is preliminary data.</text>
</comment>
<keyword evidence="1" id="KW-0812">Transmembrane</keyword>
<sequence length="237" mass="26123">MLNINDQSEQLMTKNNFITLTVMLLVTIVASPLVGMATPNPPATLFCASASSQYHAIKAATSTKLMSHLRKKIYPNMASFDGTPTEFFNGFDFDELNFNLQEVGFDPTLSWRHLHSVKNLTLSFSLPERLAITNNKVISEVTFTLIPTPSHIDITLNHSLTHIGGKYWSILMNPAISVVELSPCAAVALTEAFGKPQSYPAGQSLKSTYIALPDSGYDATSLKESNSNDYQLCEKHY</sequence>
<dbReference type="eggNOG" id="ENOG502ZWPT">
    <property type="taxonomic scope" value="Bacteria"/>
</dbReference>
<gene>
    <name evidence="2" type="ORF">A10D4_07515</name>
</gene>
<dbReference type="AlphaFoldDB" id="K2K7R5"/>
<keyword evidence="3" id="KW-1185">Reference proteome</keyword>
<dbReference type="EMBL" id="AMRG01000008">
    <property type="protein sequence ID" value="EKE83678.1"/>
    <property type="molecule type" value="Genomic_DNA"/>
</dbReference>
<keyword evidence="1" id="KW-0472">Membrane</keyword>
<dbReference type="Proteomes" id="UP000014115">
    <property type="component" value="Unassembled WGS sequence"/>
</dbReference>
<protein>
    <submittedName>
        <fullName evidence="2">Uncharacterized protein</fullName>
    </submittedName>
</protein>
<reference evidence="2 3" key="1">
    <citation type="journal article" date="2012" name="J. Bacteriol.">
        <title>Genome Sequence of Idiomarina xiamenensis Type Strain 10-D-4.</title>
        <authorList>
            <person name="Lai Q."/>
            <person name="Wang L."/>
            <person name="Wang W."/>
            <person name="Shao Z."/>
        </authorList>
    </citation>
    <scope>NUCLEOTIDE SEQUENCE [LARGE SCALE GENOMIC DNA]</scope>
    <source>
        <strain evidence="2 3">10-D-4</strain>
    </source>
</reference>
<dbReference type="PATRIC" id="fig|740709.3.peg.1528"/>
<keyword evidence="1" id="KW-1133">Transmembrane helix</keyword>
<accession>K2K7R5</accession>